<dbReference type="OrthoDB" id="9813967at2"/>
<dbReference type="KEGG" id="moc:BB934_02565"/>
<feature type="domain" description="Multidrug resistance protein MdtA-like alpha-helical hairpin" evidence="5">
    <location>
        <begin position="99"/>
        <end position="167"/>
    </location>
</feature>
<dbReference type="InterPro" id="IPR006143">
    <property type="entry name" value="RND_pump_MFP"/>
</dbReference>
<accession>A0A1B2EB83</accession>
<dbReference type="InterPro" id="IPR058627">
    <property type="entry name" value="MdtA-like_C"/>
</dbReference>
<evidence type="ECO:0000256" key="2">
    <source>
        <dbReference type="ARBA" id="ARBA00009477"/>
    </source>
</evidence>
<dbReference type="Pfam" id="PF25917">
    <property type="entry name" value="BSH_RND"/>
    <property type="match status" value="1"/>
</dbReference>
<keyword evidence="4" id="KW-0175">Coiled coil</keyword>
<evidence type="ECO:0000313" key="9">
    <source>
        <dbReference type="EMBL" id="ANY77236.1"/>
    </source>
</evidence>
<dbReference type="Pfam" id="PF25876">
    <property type="entry name" value="HH_MFP_RND"/>
    <property type="match status" value="1"/>
</dbReference>
<evidence type="ECO:0000256" key="1">
    <source>
        <dbReference type="ARBA" id="ARBA00004196"/>
    </source>
</evidence>
<feature type="domain" description="Multidrug resistance protein MdtA-like barrel-sandwich hybrid" evidence="6">
    <location>
        <begin position="60"/>
        <end position="194"/>
    </location>
</feature>
<dbReference type="InterPro" id="IPR058625">
    <property type="entry name" value="MdtA-like_BSH"/>
</dbReference>
<dbReference type="SUPFAM" id="SSF111369">
    <property type="entry name" value="HlyD-like secretion proteins"/>
    <property type="match status" value="1"/>
</dbReference>
<dbReference type="GO" id="GO:1990281">
    <property type="term" value="C:efflux pump complex"/>
    <property type="evidence" value="ECO:0007669"/>
    <property type="project" value="TreeGrafter"/>
</dbReference>
<keyword evidence="3" id="KW-0813">Transport</keyword>
<feature type="domain" description="Multidrug resistance protein MdtA-like C-terminal permuted SH3" evidence="8">
    <location>
        <begin position="293"/>
        <end position="342"/>
    </location>
</feature>
<dbReference type="EMBL" id="CP016616">
    <property type="protein sequence ID" value="ANY77236.1"/>
    <property type="molecule type" value="Genomic_DNA"/>
</dbReference>
<protein>
    <submittedName>
        <fullName evidence="9">Efflux transporter periplasmic adaptor subunit</fullName>
    </submittedName>
</protein>
<dbReference type="Gene3D" id="2.40.30.170">
    <property type="match status" value="1"/>
</dbReference>
<dbReference type="Gene3D" id="2.40.420.20">
    <property type="match status" value="1"/>
</dbReference>
<dbReference type="Gene3D" id="1.10.287.470">
    <property type="entry name" value="Helix hairpin bin"/>
    <property type="match status" value="1"/>
</dbReference>
<proteinExistence type="inferred from homology"/>
<dbReference type="Pfam" id="PF25954">
    <property type="entry name" value="Beta-barrel_RND_2"/>
    <property type="match status" value="1"/>
</dbReference>
<reference evidence="9" key="1">
    <citation type="submission" date="2016-07" db="EMBL/GenBank/DDBJ databases">
        <title>Microvirga ossetica sp. nov. a new species of rhizobia isolated from root nodules of the legume species Vicia alpestris Steven originated from North Ossetia region in the Caucasus.</title>
        <authorList>
            <person name="Safronova V.I."/>
            <person name="Kuznetsova I.G."/>
            <person name="Sazanova A.L."/>
            <person name="Belimov A."/>
            <person name="Andronov E."/>
            <person name="Osledkin Y.S."/>
            <person name="Onishchuk O.P."/>
            <person name="Kurchak O.N."/>
            <person name="Shaposhnikov A.I."/>
            <person name="Willems A."/>
            <person name="Tikhonovich I.A."/>
        </authorList>
    </citation>
    <scope>NUCLEOTIDE SEQUENCE [LARGE SCALE GENOMIC DNA]</scope>
    <source>
        <strain evidence="9">V5/3M</strain>
    </source>
</reference>
<dbReference type="Gene3D" id="2.40.50.100">
    <property type="match status" value="1"/>
</dbReference>
<dbReference type="InterPro" id="IPR058624">
    <property type="entry name" value="MdtA-like_HH"/>
</dbReference>
<feature type="coiled-coil region" evidence="4">
    <location>
        <begin position="143"/>
        <end position="170"/>
    </location>
</feature>
<evidence type="ECO:0000256" key="4">
    <source>
        <dbReference type="SAM" id="Coils"/>
    </source>
</evidence>
<evidence type="ECO:0000259" key="6">
    <source>
        <dbReference type="Pfam" id="PF25917"/>
    </source>
</evidence>
<evidence type="ECO:0000259" key="5">
    <source>
        <dbReference type="Pfam" id="PF25876"/>
    </source>
</evidence>
<gene>
    <name evidence="9" type="ORF">BB934_02565</name>
</gene>
<dbReference type="GO" id="GO:0015562">
    <property type="term" value="F:efflux transmembrane transporter activity"/>
    <property type="evidence" value="ECO:0007669"/>
    <property type="project" value="TreeGrafter"/>
</dbReference>
<evidence type="ECO:0000256" key="3">
    <source>
        <dbReference type="ARBA" id="ARBA00022448"/>
    </source>
</evidence>
<name>A0A1B2EB83_9HYPH</name>
<organism evidence="9">
    <name type="scientific">Microvirga ossetica</name>
    <dbReference type="NCBI Taxonomy" id="1882682"/>
    <lineage>
        <taxon>Bacteria</taxon>
        <taxon>Pseudomonadati</taxon>
        <taxon>Pseudomonadota</taxon>
        <taxon>Alphaproteobacteria</taxon>
        <taxon>Hyphomicrobiales</taxon>
        <taxon>Methylobacteriaceae</taxon>
        <taxon>Microvirga</taxon>
    </lineage>
</organism>
<dbReference type="RefSeq" id="WP_099508228.1">
    <property type="nucleotide sequence ID" value="NZ_CP016616.1"/>
</dbReference>
<comment type="similarity">
    <text evidence="2">Belongs to the membrane fusion protein (MFP) (TC 8.A.1) family.</text>
</comment>
<sequence>MNPIRTSLTALSMIGLLAACQEEHHAETTAPRPVLTVFAAPQTARTVGFAGIVEPRYKSDLGFRVLGRVISRDVNVSDVVRKGQRLATLDPLTYQLAVRSAQADLASATARLENAASTEARQRTLLQQNITTQAQYDAAKQARESAEAGVTSARANLDKAEEQLGYAELRADSDGVVTATAAELGQVVQPGQAVVSVARPDIREAVVDLPESIGRDLRPGARFDIALQVDPSVRAAGSVREIAPQADPATRTLRVRITLDSPPESFRLGTTITASVTRQAASRIELPASALLERDGRTMVWVVDPATRTVSTRDVTIVARDGSSVWVLNGLTRGTRVVTAGANSLTPNQTVKIADESSQ</sequence>
<feature type="domain" description="CusB-like beta-barrel" evidence="7">
    <location>
        <begin position="206"/>
        <end position="279"/>
    </location>
</feature>
<dbReference type="AlphaFoldDB" id="A0A1B2EB83"/>
<comment type="subcellular location">
    <subcellularLocation>
        <location evidence="1">Cell envelope</location>
    </subcellularLocation>
</comment>
<dbReference type="PANTHER" id="PTHR30469:SF15">
    <property type="entry name" value="HLYD FAMILY OF SECRETION PROTEINS"/>
    <property type="match status" value="1"/>
</dbReference>
<dbReference type="Pfam" id="PF25967">
    <property type="entry name" value="RND-MFP_C"/>
    <property type="match status" value="1"/>
</dbReference>
<evidence type="ECO:0000259" key="7">
    <source>
        <dbReference type="Pfam" id="PF25954"/>
    </source>
</evidence>
<evidence type="ECO:0000259" key="8">
    <source>
        <dbReference type="Pfam" id="PF25967"/>
    </source>
</evidence>
<dbReference type="PANTHER" id="PTHR30469">
    <property type="entry name" value="MULTIDRUG RESISTANCE PROTEIN MDTA"/>
    <property type="match status" value="1"/>
</dbReference>
<dbReference type="NCBIfam" id="TIGR01730">
    <property type="entry name" value="RND_mfp"/>
    <property type="match status" value="1"/>
</dbReference>
<dbReference type="InterPro" id="IPR058792">
    <property type="entry name" value="Beta-barrel_RND_2"/>
</dbReference>
<dbReference type="PROSITE" id="PS51257">
    <property type="entry name" value="PROKAR_LIPOPROTEIN"/>
    <property type="match status" value="1"/>
</dbReference>